<dbReference type="PANTHER" id="PTHR24346">
    <property type="entry name" value="MAP/MICROTUBULE AFFINITY-REGULATING KINASE"/>
    <property type="match status" value="1"/>
</dbReference>
<dbReference type="Gene3D" id="1.10.510.10">
    <property type="entry name" value="Transferase(Phosphotransferase) domain 1"/>
    <property type="match status" value="1"/>
</dbReference>
<dbReference type="EMBL" id="JAPFFF010000031">
    <property type="protein sequence ID" value="KAK8844926.1"/>
    <property type="molecule type" value="Genomic_DNA"/>
</dbReference>
<dbReference type="SUPFAM" id="SSF56112">
    <property type="entry name" value="Protein kinase-like (PK-like)"/>
    <property type="match status" value="1"/>
</dbReference>
<accession>A0ABR2HDU5</accession>
<name>A0ABR2HDU5_9EUKA</name>
<comment type="similarity">
    <text evidence="4">Belongs to the protein kinase superfamily.</text>
</comment>
<dbReference type="InterPro" id="IPR000719">
    <property type="entry name" value="Prot_kinase_dom"/>
</dbReference>
<dbReference type="CDD" id="cd14003">
    <property type="entry name" value="STKc_AMPK-like"/>
    <property type="match status" value="1"/>
</dbReference>
<evidence type="ECO:0000256" key="1">
    <source>
        <dbReference type="ARBA" id="ARBA00022741"/>
    </source>
</evidence>
<protein>
    <recommendedName>
        <fullName evidence="5">Protein kinase domain-containing protein</fullName>
    </recommendedName>
</protein>
<proteinExistence type="inferred from homology"/>
<dbReference type="PANTHER" id="PTHR24346:SF30">
    <property type="entry name" value="MATERNAL EMBRYONIC LEUCINE ZIPPER KINASE"/>
    <property type="match status" value="1"/>
</dbReference>
<keyword evidence="4" id="KW-0808">Transferase</keyword>
<comment type="caution">
    <text evidence="6">The sequence shown here is derived from an EMBL/GenBank/DDBJ whole genome shotgun (WGS) entry which is preliminary data.</text>
</comment>
<keyword evidence="1 3" id="KW-0547">Nucleotide-binding</keyword>
<dbReference type="PROSITE" id="PS00107">
    <property type="entry name" value="PROTEIN_KINASE_ATP"/>
    <property type="match status" value="1"/>
</dbReference>
<dbReference type="PROSITE" id="PS50011">
    <property type="entry name" value="PROTEIN_KINASE_DOM"/>
    <property type="match status" value="1"/>
</dbReference>
<dbReference type="SMART" id="SM00220">
    <property type="entry name" value="S_TKc"/>
    <property type="match status" value="1"/>
</dbReference>
<dbReference type="InterPro" id="IPR017441">
    <property type="entry name" value="Protein_kinase_ATP_BS"/>
</dbReference>
<feature type="binding site" evidence="3">
    <location>
        <position position="43"/>
    </location>
    <ligand>
        <name>ATP</name>
        <dbReference type="ChEBI" id="CHEBI:30616"/>
    </ligand>
</feature>
<evidence type="ECO:0000313" key="6">
    <source>
        <dbReference type="EMBL" id="KAK8844926.1"/>
    </source>
</evidence>
<dbReference type="PROSITE" id="PS00108">
    <property type="entry name" value="PROTEIN_KINASE_ST"/>
    <property type="match status" value="1"/>
</dbReference>
<dbReference type="Pfam" id="PF00069">
    <property type="entry name" value="Pkinase"/>
    <property type="match status" value="1"/>
</dbReference>
<evidence type="ECO:0000259" key="5">
    <source>
        <dbReference type="PROSITE" id="PS50011"/>
    </source>
</evidence>
<dbReference type="InterPro" id="IPR011009">
    <property type="entry name" value="Kinase-like_dom_sf"/>
</dbReference>
<evidence type="ECO:0000313" key="7">
    <source>
        <dbReference type="Proteomes" id="UP001470230"/>
    </source>
</evidence>
<feature type="domain" description="Protein kinase" evidence="5">
    <location>
        <begin position="14"/>
        <end position="266"/>
    </location>
</feature>
<evidence type="ECO:0000256" key="3">
    <source>
        <dbReference type="PROSITE-ProRule" id="PRU10141"/>
    </source>
</evidence>
<evidence type="ECO:0000256" key="4">
    <source>
        <dbReference type="RuleBase" id="RU000304"/>
    </source>
</evidence>
<evidence type="ECO:0000256" key="2">
    <source>
        <dbReference type="ARBA" id="ARBA00022840"/>
    </source>
</evidence>
<dbReference type="Proteomes" id="UP001470230">
    <property type="component" value="Unassembled WGS sequence"/>
</dbReference>
<sequence>MSNWASLPPFIGKYNLGHTVGKGSFSLVKEGIDTETNAKYAIKIIPKANMNTQKDIEHFEQEVNVVFKMDHPGIIKIHNFLADDSFFYLVMELFSGRTLVECTPKAGTIDEEFAKPIFKQILEVIKYIHDKGIAHRDLKLENVLLDNRGHIKLIDFGFSKFADQGQVFKTPCGSPAYAAPEVMGGSAYDGKAADMWSCGVLLFSLVTGELPWKGGNQIHVYSQIQKGQIEMPAGLSHFCSDLISKLIVPESAMRLTAAEALSHPWMADVNVNWDTDVGIKPVISVSSIRKVITDSGSSFNTSSPSPRSMLKQMGARTVKLPRGSTSFGPKTPAPMGHGIKMAPKLFPTSNGNLMNRGPPSNV</sequence>
<gene>
    <name evidence="6" type="ORF">M9Y10_021099</name>
</gene>
<dbReference type="InterPro" id="IPR008271">
    <property type="entry name" value="Ser/Thr_kinase_AS"/>
</dbReference>
<keyword evidence="4" id="KW-0418">Kinase</keyword>
<keyword evidence="2 3" id="KW-0067">ATP-binding</keyword>
<organism evidence="6 7">
    <name type="scientific">Tritrichomonas musculus</name>
    <dbReference type="NCBI Taxonomy" id="1915356"/>
    <lineage>
        <taxon>Eukaryota</taxon>
        <taxon>Metamonada</taxon>
        <taxon>Parabasalia</taxon>
        <taxon>Tritrichomonadida</taxon>
        <taxon>Tritrichomonadidae</taxon>
        <taxon>Tritrichomonas</taxon>
    </lineage>
</organism>
<keyword evidence="7" id="KW-1185">Reference proteome</keyword>
<reference evidence="6 7" key="1">
    <citation type="submission" date="2024-04" db="EMBL/GenBank/DDBJ databases">
        <title>Tritrichomonas musculus Genome.</title>
        <authorList>
            <person name="Alves-Ferreira E."/>
            <person name="Grigg M."/>
            <person name="Lorenzi H."/>
            <person name="Galac M."/>
        </authorList>
    </citation>
    <scope>NUCLEOTIDE SEQUENCE [LARGE SCALE GENOMIC DNA]</scope>
    <source>
        <strain evidence="6 7">EAF2021</strain>
    </source>
</reference>
<keyword evidence="4" id="KW-0723">Serine/threonine-protein kinase</keyword>